<dbReference type="SUPFAM" id="SSF102405">
    <property type="entry name" value="MCP/YpsA-like"/>
    <property type="match status" value="1"/>
</dbReference>
<evidence type="ECO:0000313" key="5">
    <source>
        <dbReference type="Proteomes" id="UP000677082"/>
    </source>
</evidence>
<dbReference type="Pfam" id="PF02481">
    <property type="entry name" value="DNA_processg_A"/>
    <property type="match status" value="1"/>
</dbReference>
<dbReference type="GO" id="GO:0009294">
    <property type="term" value="P:DNA-mediated transformation"/>
    <property type="evidence" value="ECO:0007669"/>
    <property type="project" value="InterPro"/>
</dbReference>
<evidence type="ECO:0000259" key="3">
    <source>
        <dbReference type="Pfam" id="PF02481"/>
    </source>
</evidence>
<gene>
    <name evidence="4" type="primary">dprA</name>
    <name evidence="4" type="ORF">Ato02nite_061720</name>
</gene>
<protein>
    <submittedName>
        <fullName evidence="4">DNA processing protein DprA</fullName>
    </submittedName>
</protein>
<keyword evidence="5" id="KW-1185">Reference proteome</keyword>
<dbReference type="InterPro" id="IPR003488">
    <property type="entry name" value="DprA"/>
</dbReference>
<comment type="similarity">
    <text evidence="1">Belongs to the DprA/Smf family.</text>
</comment>
<evidence type="ECO:0000256" key="2">
    <source>
        <dbReference type="SAM" id="MobiDB-lite"/>
    </source>
</evidence>
<dbReference type="NCBIfam" id="TIGR00732">
    <property type="entry name" value="dprA"/>
    <property type="match status" value="1"/>
</dbReference>
<accession>A0A919THX4</accession>
<evidence type="ECO:0000313" key="4">
    <source>
        <dbReference type="EMBL" id="GIM94379.1"/>
    </source>
</evidence>
<name>A0A919THX4_9ACTN</name>
<dbReference type="AlphaFoldDB" id="A0A919THX4"/>
<dbReference type="EMBL" id="BOQN01000081">
    <property type="protein sequence ID" value="GIM94379.1"/>
    <property type="molecule type" value="Genomic_DNA"/>
</dbReference>
<proteinExistence type="inferred from homology"/>
<dbReference type="Proteomes" id="UP000677082">
    <property type="component" value="Unassembled WGS sequence"/>
</dbReference>
<feature type="region of interest" description="Disordered" evidence="2">
    <location>
        <begin position="317"/>
        <end position="348"/>
    </location>
</feature>
<dbReference type="PANTHER" id="PTHR43022">
    <property type="entry name" value="PROTEIN SMF"/>
    <property type="match status" value="1"/>
</dbReference>
<evidence type="ECO:0000256" key="1">
    <source>
        <dbReference type="ARBA" id="ARBA00006525"/>
    </source>
</evidence>
<dbReference type="Gene3D" id="3.40.50.450">
    <property type="match status" value="1"/>
</dbReference>
<sequence>MPERPSNQQQDRAARVALTWIAEPGNPLIWAMVQADGATLTLQRLLRDDIADRSLHGSVTAKIVAGGDPRRHAEAMLLHAERLGARLVVPGDDEWPAQVDDLAAVGSDPLAAYVQVPPLCLWVRGQPQLGELTRRSVAVVGARAATQYGRQVASDIAAALAENDWTIVAGGAFGVDAAAHRAALAVGGRTAVVLACGVDRPYPAGNAALFEQIVDSGSGVLISEWPLRSEPLKHRFLIRNRIVAAVAAGAVLVEAAPRSGSLQMMDRVLALHRPAMVVPGPVTSAMSVGCHELLRSHTETTLVTGPAQVLETLSRDEASAADLPREPGPVSDQRAQVIDAAPGKTPTT</sequence>
<feature type="domain" description="Smf/DprA SLOG" evidence="3">
    <location>
        <begin position="87"/>
        <end position="313"/>
    </location>
</feature>
<comment type="caution">
    <text evidence="4">The sequence shown here is derived from an EMBL/GenBank/DDBJ whole genome shotgun (WGS) entry which is preliminary data.</text>
</comment>
<dbReference type="RefSeq" id="WP_213010169.1">
    <property type="nucleotide sequence ID" value="NZ_BOQN01000081.1"/>
</dbReference>
<organism evidence="4 5">
    <name type="scientific">Paractinoplanes toevensis</name>
    <dbReference type="NCBI Taxonomy" id="571911"/>
    <lineage>
        <taxon>Bacteria</taxon>
        <taxon>Bacillati</taxon>
        <taxon>Actinomycetota</taxon>
        <taxon>Actinomycetes</taxon>
        <taxon>Micromonosporales</taxon>
        <taxon>Micromonosporaceae</taxon>
        <taxon>Paractinoplanes</taxon>
    </lineage>
</organism>
<dbReference type="PANTHER" id="PTHR43022:SF1">
    <property type="entry name" value="PROTEIN SMF"/>
    <property type="match status" value="1"/>
</dbReference>
<reference evidence="4 5" key="1">
    <citation type="submission" date="2021-03" db="EMBL/GenBank/DDBJ databases">
        <title>Whole genome shotgun sequence of Actinoplanes toevensis NBRC 105298.</title>
        <authorList>
            <person name="Komaki H."/>
            <person name="Tamura T."/>
        </authorList>
    </citation>
    <scope>NUCLEOTIDE SEQUENCE [LARGE SCALE GENOMIC DNA]</scope>
    <source>
        <strain evidence="4 5">NBRC 105298</strain>
    </source>
</reference>
<dbReference type="InterPro" id="IPR057666">
    <property type="entry name" value="DrpA_SLOG"/>
</dbReference>